<dbReference type="AlphaFoldDB" id="A0A941IIR4"/>
<keyword evidence="1" id="KW-0812">Transmembrane</keyword>
<gene>
    <name evidence="2" type="ORF">KDK95_26770</name>
</gene>
<feature type="transmembrane region" description="Helical" evidence="1">
    <location>
        <begin position="200"/>
        <end position="222"/>
    </location>
</feature>
<accession>A0A941IIR4</accession>
<organism evidence="2 3">
    <name type="scientific">Actinospica acidithermotolerans</name>
    <dbReference type="NCBI Taxonomy" id="2828514"/>
    <lineage>
        <taxon>Bacteria</taxon>
        <taxon>Bacillati</taxon>
        <taxon>Actinomycetota</taxon>
        <taxon>Actinomycetes</taxon>
        <taxon>Catenulisporales</taxon>
        <taxon>Actinospicaceae</taxon>
        <taxon>Actinospica</taxon>
    </lineage>
</organism>
<feature type="non-terminal residue" evidence="2">
    <location>
        <position position="246"/>
    </location>
</feature>
<reference evidence="2" key="1">
    <citation type="submission" date="2021-04" db="EMBL/GenBank/DDBJ databases">
        <title>Genome based classification of Actinospica acidithermotolerans sp. nov., an actinobacterium isolated from an Indonesian hot spring.</title>
        <authorList>
            <person name="Kusuma A.B."/>
            <person name="Putra K.E."/>
            <person name="Nafisah S."/>
            <person name="Loh J."/>
            <person name="Nouioui I."/>
            <person name="Goodfellow M."/>
        </authorList>
    </citation>
    <scope>NUCLEOTIDE SEQUENCE</scope>
    <source>
        <strain evidence="2">MGRD01-02</strain>
    </source>
</reference>
<evidence type="ECO:0000256" key="1">
    <source>
        <dbReference type="SAM" id="Phobius"/>
    </source>
</evidence>
<keyword evidence="1" id="KW-1133">Transmembrane helix</keyword>
<dbReference type="EMBL" id="JAGSOH010000107">
    <property type="protein sequence ID" value="MBR7829935.1"/>
    <property type="molecule type" value="Genomic_DNA"/>
</dbReference>
<evidence type="ECO:0000313" key="3">
    <source>
        <dbReference type="Proteomes" id="UP000676325"/>
    </source>
</evidence>
<name>A0A941IIR4_9ACTN</name>
<keyword evidence="1" id="KW-0472">Membrane</keyword>
<proteinExistence type="predicted"/>
<evidence type="ECO:0000313" key="2">
    <source>
        <dbReference type="EMBL" id="MBR7829935.1"/>
    </source>
</evidence>
<dbReference type="Proteomes" id="UP000676325">
    <property type="component" value="Unassembled WGS sequence"/>
</dbReference>
<feature type="transmembrane region" description="Helical" evidence="1">
    <location>
        <begin position="172"/>
        <end position="194"/>
    </location>
</feature>
<feature type="transmembrane region" description="Helical" evidence="1">
    <location>
        <begin position="6"/>
        <end position="22"/>
    </location>
</feature>
<comment type="caution">
    <text evidence="2">The sequence shown here is derived from an EMBL/GenBank/DDBJ whole genome shotgun (WGS) entry which is preliminary data.</text>
</comment>
<protein>
    <submittedName>
        <fullName evidence="2">Uncharacterized protein</fullName>
    </submittedName>
</protein>
<dbReference type="RefSeq" id="WP_212521068.1">
    <property type="nucleotide sequence ID" value="NZ_JAGSOH010000107.1"/>
</dbReference>
<keyword evidence="3" id="KW-1185">Reference proteome</keyword>
<sequence length="246" mass="26545">MPTDVVLAIGSAVLWLGTLVWTRRRGPRTARAFEIPRLPPVAAADDGPVPEPIRLALWNAQRHKSQRDEAAVLNAVVLELADAGLLHIEPADSQRPAMVSPRVLPHASQLPPYQASVVARLLHRRGVSRQPVPLTALQPGEDDKADRWYKDFTRQIREAATDRGLLQPPVNVLRLGLAVILGFLLSDAAATAIADHAHTHTLKAVLFLVFCAPMLVGVGWACRVRPTAAGRELLAGATESAPPPPP</sequence>